<dbReference type="Proteomes" id="UP001529510">
    <property type="component" value="Unassembled WGS sequence"/>
</dbReference>
<dbReference type="AlphaFoldDB" id="A0ABD0Q9K6"/>
<comment type="caution">
    <text evidence="1">The sequence shown here is derived from an EMBL/GenBank/DDBJ whole genome shotgun (WGS) entry which is preliminary data.</text>
</comment>
<sequence length="74" mass="8398">SVGKVQDSEVFRVTGTDFVSLKNDPSDEDRIADVRKVLNSGNFYFAWSSTGVSLDLSLNAHRRIREDISDNRFF</sequence>
<proteinExistence type="predicted"/>
<evidence type="ECO:0000313" key="1">
    <source>
        <dbReference type="EMBL" id="KAL0182622.1"/>
    </source>
</evidence>
<organism evidence="1 2">
    <name type="scientific">Cirrhinus mrigala</name>
    <name type="common">Mrigala</name>
    <dbReference type="NCBI Taxonomy" id="683832"/>
    <lineage>
        <taxon>Eukaryota</taxon>
        <taxon>Metazoa</taxon>
        <taxon>Chordata</taxon>
        <taxon>Craniata</taxon>
        <taxon>Vertebrata</taxon>
        <taxon>Euteleostomi</taxon>
        <taxon>Actinopterygii</taxon>
        <taxon>Neopterygii</taxon>
        <taxon>Teleostei</taxon>
        <taxon>Ostariophysi</taxon>
        <taxon>Cypriniformes</taxon>
        <taxon>Cyprinidae</taxon>
        <taxon>Labeoninae</taxon>
        <taxon>Labeonini</taxon>
        <taxon>Cirrhinus</taxon>
    </lineage>
</organism>
<name>A0ABD0Q9K6_CIRMR</name>
<feature type="non-terminal residue" evidence="1">
    <location>
        <position position="74"/>
    </location>
</feature>
<gene>
    <name evidence="1" type="ORF">M9458_021997</name>
</gene>
<feature type="non-terminal residue" evidence="1">
    <location>
        <position position="1"/>
    </location>
</feature>
<evidence type="ECO:0000313" key="2">
    <source>
        <dbReference type="Proteomes" id="UP001529510"/>
    </source>
</evidence>
<dbReference type="EMBL" id="JAMKFB020000010">
    <property type="protein sequence ID" value="KAL0182622.1"/>
    <property type="molecule type" value="Genomic_DNA"/>
</dbReference>
<reference evidence="1 2" key="1">
    <citation type="submission" date="2024-05" db="EMBL/GenBank/DDBJ databases">
        <title>Genome sequencing and assembly of Indian major carp, Cirrhinus mrigala (Hamilton, 1822).</title>
        <authorList>
            <person name="Mohindra V."/>
            <person name="Chowdhury L.M."/>
            <person name="Lal K."/>
            <person name="Jena J.K."/>
        </authorList>
    </citation>
    <scope>NUCLEOTIDE SEQUENCE [LARGE SCALE GENOMIC DNA]</scope>
    <source>
        <strain evidence="1">CM1030</strain>
        <tissue evidence="1">Blood</tissue>
    </source>
</reference>
<protein>
    <submittedName>
        <fullName evidence="1">Uncharacterized protein</fullName>
    </submittedName>
</protein>
<accession>A0ABD0Q9K6</accession>
<keyword evidence="2" id="KW-1185">Reference proteome</keyword>